<evidence type="ECO:0000256" key="1">
    <source>
        <dbReference type="ARBA" id="ARBA00004141"/>
    </source>
</evidence>
<name>A0A0L7LVB7_OPEBR</name>
<gene>
    <name evidence="6" type="ORF">OBRU01_00258</name>
</gene>
<evidence type="ECO:0000256" key="2">
    <source>
        <dbReference type="ARBA" id="ARBA00022692"/>
    </source>
</evidence>
<evidence type="ECO:0000313" key="6">
    <source>
        <dbReference type="EMBL" id="KOB79380.1"/>
    </source>
</evidence>
<keyword evidence="7" id="KW-1185">Reference proteome</keyword>
<evidence type="ECO:0000256" key="3">
    <source>
        <dbReference type="ARBA" id="ARBA00022989"/>
    </source>
</evidence>
<feature type="transmembrane region" description="Helical" evidence="5">
    <location>
        <begin position="75"/>
        <end position="94"/>
    </location>
</feature>
<feature type="transmembrane region" description="Helical" evidence="5">
    <location>
        <begin position="12"/>
        <end position="34"/>
    </location>
</feature>
<dbReference type="Gene3D" id="1.20.1250.20">
    <property type="entry name" value="MFS general substrate transporter like domains"/>
    <property type="match status" value="1"/>
</dbReference>
<comment type="caution">
    <text evidence="6">The sequence shown here is derived from an EMBL/GenBank/DDBJ whole genome shotgun (WGS) entry which is preliminary data.</text>
</comment>
<organism evidence="6 7">
    <name type="scientific">Operophtera brumata</name>
    <name type="common">Winter moth</name>
    <name type="synonym">Phalaena brumata</name>
    <dbReference type="NCBI Taxonomy" id="104452"/>
    <lineage>
        <taxon>Eukaryota</taxon>
        <taxon>Metazoa</taxon>
        <taxon>Ecdysozoa</taxon>
        <taxon>Arthropoda</taxon>
        <taxon>Hexapoda</taxon>
        <taxon>Insecta</taxon>
        <taxon>Pterygota</taxon>
        <taxon>Neoptera</taxon>
        <taxon>Endopterygota</taxon>
        <taxon>Lepidoptera</taxon>
        <taxon>Glossata</taxon>
        <taxon>Ditrysia</taxon>
        <taxon>Geometroidea</taxon>
        <taxon>Geometridae</taxon>
        <taxon>Larentiinae</taxon>
        <taxon>Operophtera</taxon>
    </lineage>
</organism>
<proteinExistence type="predicted"/>
<evidence type="ECO:0000256" key="5">
    <source>
        <dbReference type="SAM" id="Phobius"/>
    </source>
</evidence>
<reference evidence="6 7" key="1">
    <citation type="journal article" date="2015" name="Genome Biol. Evol.">
        <title>The genome of winter moth (Operophtera brumata) provides a genomic perspective on sexual dimorphism and phenology.</title>
        <authorList>
            <person name="Derks M.F."/>
            <person name="Smit S."/>
            <person name="Salis L."/>
            <person name="Schijlen E."/>
            <person name="Bossers A."/>
            <person name="Mateman C."/>
            <person name="Pijl A.S."/>
            <person name="de Ridder D."/>
            <person name="Groenen M.A."/>
            <person name="Visser M.E."/>
            <person name="Megens H.J."/>
        </authorList>
    </citation>
    <scope>NUCLEOTIDE SEQUENCE [LARGE SCALE GENOMIC DNA]</scope>
    <source>
        <strain evidence="6">WM2013NL</strain>
        <tissue evidence="6">Head and thorax</tissue>
    </source>
</reference>
<dbReference type="EMBL" id="JTDY01000022">
    <property type="protein sequence ID" value="KOB79380.1"/>
    <property type="molecule type" value="Genomic_DNA"/>
</dbReference>
<dbReference type="SUPFAM" id="SSF103473">
    <property type="entry name" value="MFS general substrate transporter"/>
    <property type="match status" value="1"/>
</dbReference>
<keyword evidence="3 5" id="KW-1133">Transmembrane helix</keyword>
<protein>
    <submittedName>
        <fullName evidence="6">Organic cation transporter</fullName>
    </submittedName>
</protein>
<dbReference type="AlphaFoldDB" id="A0A0L7LVB7"/>
<accession>A0A0L7LVB7</accession>
<evidence type="ECO:0000256" key="4">
    <source>
        <dbReference type="ARBA" id="ARBA00023136"/>
    </source>
</evidence>
<dbReference type="PANTHER" id="PTHR24064">
    <property type="entry name" value="SOLUTE CARRIER FAMILY 22 MEMBER"/>
    <property type="match status" value="1"/>
</dbReference>
<comment type="subcellular location">
    <subcellularLocation>
        <location evidence="1">Membrane</location>
        <topology evidence="1">Multi-pass membrane protein</topology>
    </subcellularLocation>
</comment>
<keyword evidence="2 5" id="KW-0812">Transmembrane</keyword>
<dbReference type="STRING" id="104452.A0A0L7LVB7"/>
<dbReference type="InterPro" id="IPR036259">
    <property type="entry name" value="MFS_trans_sf"/>
</dbReference>
<evidence type="ECO:0000313" key="7">
    <source>
        <dbReference type="Proteomes" id="UP000037510"/>
    </source>
</evidence>
<dbReference type="GO" id="GO:0016020">
    <property type="term" value="C:membrane"/>
    <property type="evidence" value="ECO:0007669"/>
    <property type="project" value="UniProtKB-SubCell"/>
</dbReference>
<dbReference type="Proteomes" id="UP000037510">
    <property type="component" value="Unassembled WGS sequence"/>
</dbReference>
<sequence length="163" mass="17855">MSLTNRVDLPWLSVMVYMVSKLMCSFYFGITYMYTSELFPTYTRNSMHALCSSLGRIGSIIAPQTPLLMVYWPGLPSIVFGSVSFVAGAITFLAPDSADTSLPDTVRQAEAVGTKIKGIDNIAMTQDIQTIDKQNGVPKDSKLGLDNLAMMQEIEGKGRIKNS</sequence>
<keyword evidence="4 5" id="KW-0472">Membrane</keyword>